<evidence type="ECO:0000256" key="7">
    <source>
        <dbReference type="ARBA" id="ARBA00023237"/>
    </source>
</evidence>
<dbReference type="EMBL" id="CP121196">
    <property type="protein sequence ID" value="XBH19130.1"/>
    <property type="molecule type" value="Genomic_DNA"/>
</dbReference>
<feature type="domain" description="TonB-dependent receptor plug" evidence="12">
    <location>
        <begin position="71"/>
        <end position="170"/>
    </location>
</feature>
<keyword evidence="2 8" id="KW-0813">Transport</keyword>
<dbReference type="InterPro" id="IPR039426">
    <property type="entry name" value="TonB-dep_rcpt-like"/>
</dbReference>
<evidence type="ECO:0000256" key="5">
    <source>
        <dbReference type="ARBA" id="ARBA00023077"/>
    </source>
</evidence>
<evidence type="ECO:0000259" key="11">
    <source>
        <dbReference type="Pfam" id="PF00593"/>
    </source>
</evidence>
<dbReference type="InterPro" id="IPR012910">
    <property type="entry name" value="Plug_dom"/>
</dbReference>
<evidence type="ECO:0000256" key="2">
    <source>
        <dbReference type="ARBA" id="ARBA00022448"/>
    </source>
</evidence>
<evidence type="ECO:0000256" key="6">
    <source>
        <dbReference type="ARBA" id="ARBA00023136"/>
    </source>
</evidence>
<proteinExistence type="inferred from homology"/>
<name>A0AAU7DPZ3_9BACT</name>
<reference evidence="13" key="1">
    <citation type="submission" date="2023-03" db="EMBL/GenBank/DDBJ databases">
        <title>Edaphobacter sp.</title>
        <authorList>
            <person name="Huber K.J."/>
            <person name="Papendorf J."/>
            <person name="Pilke C."/>
            <person name="Bunk B."/>
            <person name="Sproeer C."/>
            <person name="Pester M."/>
        </authorList>
    </citation>
    <scope>NUCLEOTIDE SEQUENCE</scope>
    <source>
        <strain evidence="13">DSM 110680</strain>
    </source>
</reference>
<keyword evidence="13" id="KW-0675">Receptor</keyword>
<dbReference type="SUPFAM" id="SSF56935">
    <property type="entry name" value="Porins"/>
    <property type="match status" value="1"/>
</dbReference>
<keyword evidence="7 8" id="KW-0998">Cell outer membrane</keyword>
<evidence type="ECO:0000256" key="4">
    <source>
        <dbReference type="ARBA" id="ARBA00022692"/>
    </source>
</evidence>
<protein>
    <submittedName>
        <fullName evidence="13">TonB-dependent receptor</fullName>
    </submittedName>
</protein>
<evidence type="ECO:0000256" key="3">
    <source>
        <dbReference type="ARBA" id="ARBA00022452"/>
    </source>
</evidence>
<sequence>MSLLATAGSFGWGQSTTSAPADAQTPNAPAPQVSSQQKLDRVTTTVVVHGEVKDDYLSDASTSAGLDNLPVRETPLSVLAITSGLMSDQIARVLSDVVKNDASIGEDYAPVGYYGDYEIRGFPIDLATGMQINGMTIAGEQDVALENKQRVEFIKGIAGLESGIASAGGVIDYATKEPYAGERPTLDIETDHRGTSYGAVQFVARGFHGGSGLLITAAGEDIHTYVEGANGWRGMGAANGRWQLGSVTQLMTDFEYQHKVGRSEAGYQLLGGTTVPSPVYPSVMLGFQPWSKPNTFDTLNAGARLERRLAANWNLHLGGSYSHSLVDDNVIWPYGPALDADGNSLCPDSPYYFFCPDGSYEIYDYRSPGELRIDAIGEALLQGHFSTGKISHDVAGGGSLFHRSVDLSSSIVYQPLGVENVYQPNIVYAPDDAQAGASALADYNHQSAGIVQERAHLPGHVVLQAGGRFVRVTDFNYTAARSLWLPQYAATYSPVESLTLYGNYGTLLSLGPQAPWWVDNTSAFLTPFMTRQAEVGAKYERGILLTAALFRMRQPFFYPRVIDGADAFCPTGSAGDQCFESDGHETHEGIEMNAQGKAANWIQLSASGTAMRAVSTGTGTPSFDDKQVINVPRFHTNLFADLLVAHARGLHLMPGWSYTSRKEATRDDVVSVGGYNIFNLGARYTPGGEKGRITLHMYADNILDKRYWKDTGASYGDTFIHQGAPTTVRLSAHYSF</sequence>
<accession>A0AAU7DPZ3</accession>
<evidence type="ECO:0000256" key="9">
    <source>
        <dbReference type="RuleBase" id="RU003357"/>
    </source>
</evidence>
<dbReference type="AlphaFoldDB" id="A0AAU7DPZ3"/>
<dbReference type="InterPro" id="IPR036942">
    <property type="entry name" value="Beta-barrel_TonB_sf"/>
</dbReference>
<dbReference type="InterPro" id="IPR037066">
    <property type="entry name" value="Plug_dom_sf"/>
</dbReference>
<keyword evidence="4 8" id="KW-0812">Transmembrane</keyword>
<dbReference type="PANTHER" id="PTHR32552:SF83">
    <property type="entry name" value="BLR3904 PROTEIN"/>
    <property type="match status" value="1"/>
</dbReference>
<dbReference type="PANTHER" id="PTHR32552">
    <property type="entry name" value="FERRICHROME IRON RECEPTOR-RELATED"/>
    <property type="match status" value="1"/>
</dbReference>
<evidence type="ECO:0000256" key="10">
    <source>
        <dbReference type="SAM" id="MobiDB-lite"/>
    </source>
</evidence>
<dbReference type="Pfam" id="PF07715">
    <property type="entry name" value="Plug"/>
    <property type="match status" value="1"/>
</dbReference>
<gene>
    <name evidence="13" type="ORF">P8935_07370</name>
</gene>
<organism evidence="13">
    <name type="scientific">Telmatobacter sp. DSM 110680</name>
    <dbReference type="NCBI Taxonomy" id="3036704"/>
    <lineage>
        <taxon>Bacteria</taxon>
        <taxon>Pseudomonadati</taxon>
        <taxon>Acidobacteriota</taxon>
        <taxon>Terriglobia</taxon>
        <taxon>Terriglobales</taxon>
        <taxon>Acidobacteriaceae</taxon>
        <taxon>Telmatobacter</taxon>
    </lineage>
</organism>
<dbReference type="Gene3D" id="2.170.130.10">
    <property type="entry name" value="TonB-dependent receptor, plug domain"/>
    <property type="match status" value="1"/>
</dbReference>
<dbReference type="GO" id="GO:0015344">
    <property type="term" value="F:siderophore uptake transmembrane transporter activity"/>
    <property type="evidence" value="ECO:0007669"/>
    <property type="project" value="TreeGrafter"/>
</dbReference>
<comment type="subcellular location">
    <subcellularLocation>
        <location evidence="1 8">Cell outer membrane</location>
        <topology evidence="1 8">Multi-pass membrane protein</topology>
    </subcellularLocation>
</comment>
<keyword evidence="5 9" id="KW-0798">TonB box</keyword>
<dbReference type="RefSeq" id="WP_348264345.1">
    <property type="nucleotide sequence ID" value="NZ_CP121196.1"/>
</dbReference>
<evidence type="ECO:0000256" key="8">
    <source>
        <dbReference type="PROSITE-ProRule" id="PRU01360"/>
    </source>
</evidence>
<keyword evidence="6 8" id="KW-0472">Membrane</keyword>
<dbReference type="Gene3D" id="2.40.170.20">
    <property type="entry name" value="TonB-dependent receptor, beta-barrel domain"/>
    <property type="match status" value="1"/>
</dbReference>
<evidence type="ECO:0000259" key="12">
    <source>
        <dbReference type="Pfam" id="PF07715"/>
    </source>
</evidence>
<feature type="region of interest" description="Disordered" evidence="10">
    <location>
        <begin position="14"/>
        <end position="39"/>
    </location>
</feature>
<evidence type="ECO:0000313" key="13">
    <source>
        <dbReference type="EMBL" id="XBH19130.1"/>
    </source>
</evidence>
<comment type="similarity">
    <text evidence="8 9">Belongs to the TonB-dependent receptor family.</text>
</comment>
<keyword evidence="3 8" id="KW-1134">Transmembrane beta strand</keyword>
<dbReference type="Pfam" id="PF00593">
    <property type="entry name" value="TonB_dep_Rec_b-barrel"/>
    <property type="match status" value="1"/>
</dbReference>
<dbReference type="GO" id="GO:0009279">
    <property type="term" value="C:cell outer membrane"/>
    <property type="evidence" value="ECO:0007669"/>
    <property type="project" value="UniProtKB-SubCell"/>
</dbReference>
<evidence type="ECO:0000256" key="1">
    <source>
        <dbReference type="ARBA" id="ARBA00004571"/>
    </source>
</evidence>
<dbReference type="PROSITE" id="PS52016">
    <property type="entry name" value="TONB_DEPENDENT_REC_3"/>
    <property type="match status" value="1"/>
</dbReference>
<feature type="domain" description="TonB-dependent receptor-like beta-barrel" evidence="11">
    <location>
        <begin position="242"/>
        <end position="701"/>
    </location>
</feature>
<dbReference type="InterPro" id="IPR000531">
    <property type="entry name" value="Beta-barrel_TonB"/>
</dbReference>